<evidence type="ECO:0000256" key="4">
    <source>
        <dbReference type="ARBA" id="ARBA00023136"/>
    </source>
</evidence>
<dbReference type="GO" id="GO:0005886">
    <property type="term" value="C:plasma membrane"/>
    <property type="evidence" value="ECO:0007669"/>
    <property type="project" value="UniProtKB-SubCell"/>
</dbReference>
<dbReference type="PANTHER" id="PTHR43839:SF1">
    <property type="entry name" value="OPPC IN A BINDING PROTEIN-DEPENDENT TRANSPORT SYSTEM"/>
    <property type="match status" value="1"/>
</dbReference>
<feature type="transmembrane region" description="Helical" evidence="5">
    <location>
        <begin position="251"/>
        <end position="284"/>
    </location>
</feature>
<comment type="caution">
    <text evidence="7">The sequence shown here is derived from an EMBL/GenBank/DDBJ whole genome shotgun (WGS) entry which is preliminary data.</text>
</comment>
<dbReference type="Pfam" id="PF00528">
    <property type="entry name" value="BPD_transp_1"/>
    <property type="match status" value="1"/>
</dbReference>
<evidence type="ECO:0000256" key="1">
    <source>
        <dbReference type="ARBA" id="ARBA00004141"/>
    </source>
</evidence>
<feature type="transmembrane region" description="Helical" evidence="5">
    <location>
        <begin position="296"/>
        <end position="315"/>
    </location>
</feature>
<protein>
    <submittedName>
        <fullName evidence="7">ABC transporter permease</fullName>
    </submittedName>
</protein>
<dbReference type="SUPFAM" id="SSF161098">
    <property type="entry name" value="MetI-like"/>
    <property type="match status" value="1"/>
</dbReference>
<evidence type="ECO:0000313" key="7">
    <source>
        <dbReference type="EMBL" id="HHQ80240.1"/>
    </source>
</evidence>
<name>A0A7J3ZLC8_9CREN</name>
<accession>A0A7J3ZLC8</accession>
<dbReference type="GO" id="GO:0055085">
    <property type="term" value="P:transmembrane transport"/>
    <property type="evidence" value="ECO:0007669"/>
    <property type="project" value="InterPro"/>
</dbReference>
<dbReference type="InterPro" id="IPR035906">
    <property type="entry name" value="MetI-like_sf"/>
</dbReference>
<evidence type="ECO:0000256" key="2">
    <source>
        <dbReference type="ARBA" id="ARBA00022692"/>
    </source>
</evidence>
<reference evidence="7" key="1">
    <citation type="journal article" date="2020" name="mSystems">
        <title>Genome- and Community-Level Interaction Insights into Carbon Utilization and Element Cycling Functions of Hydrothermarchaeota in Hydrothermal Sediment.</title>
        <authorList>
            <person name="Zhou Z."/>
            <person name="Liu Y."/>
            <person name="Xu W."/>
            <person name="Pan J."/>
            <person name="Luo Z.H."/>
            <person name="Li M."/>
        </authorList>
    </citation>
    <scope>NUCLEOTIDE SEQUENCE [LARGE SCALE GENOMIC DNA]</scope>
    <source>
        <strain evidence="7">SpSt-1116</strain>
    </source>
</reference>
<comment type="similarity">
    <text evidence="5">Belongs to the binding-protein-dependent transport system permease family.</text>
</comment>
<evidence type="ECO:0000259" key="6">
    <source>
        <dbReference type="PROSITE" id="PS50928"/>
    </source>
</evidence>
<keyword evidence="4 5" id="KW-0472">Membrane</keyword>
<feature type="transmembrane region" description="Helical" evidence="5">
    <location>
        <begin position="426"/>
        <end position="451"/>
    </location>
</feature>
<feature type="domain" description="ABC transmembrane type-1" evidence="6">
    <location>
        <begin position="260"/>
        <end position="448"/>
    </location>
</feature>
<sequence>MNPLKSLRPISTSLRELLHYKSALIGLSILVFLIALSLYSIIVYPGPKAVAYWRGEENIWIKNPKNAFPEWWEVFSGGKKLPRTIIINSYGGQHSVDIIQISNGIYMLNLSLTFDYYYDEEPSAINVFINGTSGDKIELYWIYPDNRRIFLTNITLNTDKTIYYLSQDIHLNNRLVMDLYKQISSIKYSPTIERILFAMPTYEFKVQKGTYKLVALCMVKNSSKFGLELVLYGRVYGIAGTDHLRRPLEIALLYGTPIALAFGMLSSVVISLLHLIIGVISGYYGGTIDTLIQRVTEIYMILPFLNILIMVSIFYKLDLWTILVIIIALSIFGSGVKTTRAIAMQIKEMPYVESAKVYGASDLRIIFLYIIPKILPTLVPSIVISVPSFVFLEAALSLLGLGDPLLPTWGKVLSEAQSQGALYKGLYYWVLEPSFMLILTSVSFTSIGFALDRIVNPRLKEI</sequence>
<dbReference type="AlphaFoldDB" id="A0A7J3ZLC8"/>
<dbReference type="InterPro" id="IPR000515">
    <property type="entry name" value="MetI-like"/>
</dbReference>
<gene>
    <name evidence="7" type="ORF">ENM78_02085</name>
</gene>
<dbReference type="Gene3D" id="1.10.3720.10">
    <property type="entry name" value="MetI-like"/>
    <property type="match status" value="1"/>
</dbReference>
<keyword evidence="2 5" id="KW-0812">Transmembrane</keyword>
<evidence type="ECO:0000256" key="3">
    <source>
        <dbReference type="ARBA" id="ARBA00022989"/>
    </source>
</evidence>
<feature type="transmembrane region" description="Helical" evidence="5">
    <location>
        <begin position="20"/>
        <end position="44"/>
    </location>
</feature>
<dbReference type="EMBL" id="DRZC01000029">
    <property type="protein sequence ID" value="HHQ80240.1"/>
    <property type="molecule type" value="Genomic_DNA"/>
</dbReference>
<keyword evidence="3 5" id="KW-1133">Transmembrane helix</keyword>
<proteinExistence type="inferred from homology"/>
<keyword evidence="5" id="KW-0813">Transport</keyword>
<evidence type="ECO:0000256" key="5">
    <source>
        <dbReference type="RuleBase" id="RU363032"/>
    </source>
</evidence>
<comment type="subcellular location">
    <subcellularLocation>
        <location evidence="5">Cell membrane</location>
        <topology evidence="5">Multi-pass membrane protein</topology>
    </subcellularLocation>
    <subcellularLocation>
        <location evidence="1">Membrane</location>
        <topology evidence="1">Multi-pass membrane protein</topology>
    </subcellularLocation>
</comment>
<dbReference type="CDD" id="cd06261">
    <property type="entry name" value="TM_PBP2"/>
    <property type="match status" value="1"/>
</dbReference>
<dbReference type="PANTHER" id="PTHR43839">
    <property type="entry name" value="OPPC IN A BINDING PROTEIN-DEPENDENT TRANSPORT SYSTEM"/>
    <property type="match status" value="1"/>
</dbReference>
<organism evidence="7">
    <name type="scientific">Fervidicoccus fontis</name>
    <dbReference type="NCBI Taxonomy" id="683846"/>
    <lineage>
        <taxon>Archaea</taxon>
        <taxon>Thermoproteota</taxon>
        <taxon>Thermoprotei</taxon>
        <taxon>Fervidicoccales</taxon>
        <taxon>Fervidicoccaceae</taxon>
        <taxon>Fervidicoccus</taxon>
    </lineage>
</organism>
<feature type="transmembrane region" description="Helical" evidence="5">
    <location>
        <begin position="322"/>
        <end position="343"/>
    </location>
</feature>
<dbReference type="PROSITE" id="PS50928">
    <property type="entry name" value="ABC_TM1"/>
    <property type="match status" value="1"/>
</dbReference>